<gene>
    <name evidence="1" type="ORF">H2198_006430</name>
</gene>
<dbReference type="EMBL" id="JAPDRQ010000118">
    <property type="protein sequence ID" value="KAJ9654554.1"/>
    <property type="molecule type" value="Genomic_DNA"/>
</dbReference>
<evidence type="ECO:0000313" key="1">
    <source>
        <dbReference type="EMBL" id="KAJ9654554.1"/>
    </source>
</evidence>
<comment type="caution">
    <text evidence="1">The sequence shown here is derived from an EMBL/GenBank/DDBJ whole genome shotgun (WGS) entry which is preliminary data.</text>
</comment>
<dbReference type="Proteomes" id="UP001172386">
    <property type="component" value="Unassembled WGS sequence"/>
</dbReference>
<keyword evidence="2" id="KW-1185">Reference proteome</keyword>
<accession>A0ACC3A3E7</accession>
<evidence type="ECO:0000313" key="2">
    <source>
        <dbReference type="Proteomes" id="UP001172386"/>
    </source>
</evidence>
<sequence length="64" mass="6555">MPLNAIFTKVVVFTLGVIGFGAAGPIENKTASKIQKAVYGAAVPAGSLFASLQRLAMKMGQATT</sequence>
<name>A0ACC3A3E7_9EURO</name>
<protein>
    <submittedName>
        <fullName evidence="1">Uncharacterized protein</fullName>
    </submittedName>
</protein>
<reference evidence="1" key="1">
    <citation type="submission" date="2022-10" db="EMBL/GenBank/DDBJ databases">
        <title>Culturing micro-colonial fungi from biological soil crusts in the Mojave desert and describing Neophaeococcomyces mojavensis, and introducing the new genera and species Taxawa tesnikishii.</title>
        <authorList>
            <person name="Kurbessoian T."/>
            <person name="Stajich J.E."/>
        </authorList>
    </citation>
    <scope>NUCLEOTIDE SEQUENCE</scope>
    <source>
        <strain evidence="1">JES_112</strain>
    </source>
</reference>
<proteinExistence type="predicted"/>
<organism evidence="1 2">
    <name type="scientific">Neophaeococcomyces mojaviensis</name>
    <dbReference type="NCBI Taxonomy" id="3383035"/>
    <lineage>
        <taxon>Eukaryota</taxon>
        <taxon>Fungi</taxon>
        <taxon>Dikarya</taxon>
        <taxon>Ascomycota</taxon>
        <taxon>Pezizomycotina</taxon>
        <taxon>Eurotiomycetes</taxon>
        <taxon>Chaetothyriomycetidae</taxon>
        <taxon>Chaetothyriales</taxon>
        <taxon>Chaetothyriales incertae sedis</taxon>
        <taxon>Neophaeococcomyces</taxon>
    </lineage>
</organism>